<evidence type="ECO:0000313" key="2">
    <source>
        <dbReference type="Proteomes" id="UP000224460"/>
    </source>
</evidence>
<sequence>MLTKQIVIFKLCNQEYGIDIMKVLEISSYEPVRQVPDVPKYIEGIINVRGTIYPILNLREKLHLAPHPKVEESKFILMNLESSKVGFMVDNVCEILSIAQEEVEMTPQMLRKYESKYIEGVIKKGERIILILDVDLLLNDQEEKAKTTTDKALLEGK</sequence>
<protein>
    <submittedName>
        <fullName evidence="1">Chemotaxis protein CheW</fullName>
    </submittedName>
</protein>
<keyword evidence="2" id="KW-1185">Reference proteome</keyword>
<evidence type="ECO:0000313" key="1">
    <source>
        <dbReference type="EMBL" id="PHV70362.1"/>
    </source>
</evidence>
<name>A0AC61DBG2_9FIRM</name>
<comment type="caution">
    <text evidence="1">The sequence shown here is derived from an EMBL/GenBank/DDBJ whole genome shotgun (WGS) entry which is preliminary data.</text>
</comment>
<dbReference type="Proteomes" id="UP000224460">
    <property type="component" value="Unassembled WGS sequence"/>
</dbReference>
<accession>A0AC61DBG2</accession>
<organism evidence="1 2">
    <name type="scientific">Sporanaerobium hydrogeniformans</name>
    <dbReference type="NCBI Taxonomy" id="3072179"/>
    <lineage>
        <taxon>Bacteria</taxon>
        <taxon>Bacillati</taxon>
        <taxon>Bacillota</taxon>
        <taxon>Clostridia</taxon>
        <taxon>Lachnospirales</taxon>
        <taxon>Lachnospiraceae</taxon>
        <taxon>Sporanaerobium</taxon>
    </lineage>
</organism>
<proteinExistence type="predicted"/>
<reference evidence="1" key="1">
    <citation type="submission" date="2017-10" db="EMBL/GenBank/DDBJ databases">
        <title>Genome sequence of cellulolytic Lachnospiraceae bacterium XHS1971 isolated from hotspring sediment.</title>
        <authorList>
            <person name="Vasudevan G."/>
            <person name="Joshi A.J."/>
            <person name="Hivarkar S."/>
            <person name="Lanjekar V.B."/>
            <person name="Dhakephalkar P.K."/>
            <person name="Dagar S."/>
        </authorList>
    </citation>
    <scope>NUCLEOTIDE SEQUENCE</scope>
    <source>
        <strain evidence="1">XHS1971</strain>
    </source>
</reference>
<gene>
    <name evidence="1" type="ORF">CS063_10805</name>
</gene>
<dbReference type="EMBL" id="PEDL01000011">
    <property type="protein sequence ID" value="PHV70362.1"/>
    <property type="molecule type" value="Genomic_DNA"/>
</dbReference>